<dbReference type="EMBL" id="JBAMZK010000030">
    <property type="protein sequence ID" value="KAL0500601.1"/>
    <property type="molecule type" value="Genomic_DNA"/>
</dbReference>
<name>A0AAW3A871_9TRYP</name>
<feature type="non-terminal residue" evidence="1">
    <location>
        <position position="158"/>
    </location>
</feature>
<sequence>MQMNSKPDESVVAALCLPTALLGEIAACVRKRGTCAERTRQERRRVRWGDSATRARPHSLSPSLLPSMVFSPLAPPVFCFLPLLAHPRKPHAPTHIPVHWCSHYPSPSLSSSCCALPPPVPVVDKLLLTSLRFAMNYEGHLKGHRGWVTSLACPQQAG</sequence>
<protein>
    <submittedName>
        <fullName evidence="1">Uncharacterized protein</fullName>
    </submittedName>
</protein>
<dbReference type="AlphaFoldDB" id="A0AAW3A871"/>
<proteinExistence type="predicted"/>
<comment type="caution">
    <text evidence="1">The sequence shown here is derived from an EMBL/GenBank/DDBJ whole genome shotgun (WGS) entry which is preliminary data.</text>
</comment>
<gene>
    <name evidence="1" type="ORF">Q4I31_005481</name>
</gene>
<accession>A0AAW3A871</accession>
<reference evidence="1 2" key="1">
    <citation type="submission" date="2024-02" db="EMBL/GenBank/DDBJ databases">
        <title>FIRST GENOME SEQUENCES OF Leishmania (Viannia) shawi, Leishmania (Viannia) lindenbergi AND Leishmania (Viannia) utingensis.</title>
        <authorList>
            <person name="Resadore F."/>
            <person name="Custodio M.G.F."/>
            <person name="Boite M.C."/>
            <person name="Cupolillo E."/>
            <person name="Ferreira G.E.M."/>
        </authorList>
    </citation>
    <scope>NUCLEOTIDE SEQUENCE [LARGE SCALE GENOMIC DNA]</scope>
    <source>
        <strain evidence="1 2">MHOM/BR/1966/M15733</strain>
    </source>
</reference>
<dbReference type="Proteomes" id="UP001500131">
    <property type="component" value="Unassembled WGS sequence"/>
</dbReference>
<evidence type="ECO:0000313" key="2">
    <source>
        <dbReference type="Proteomes" id="UP001500131"/>
    </source>
</evidence>
<keyword evidence="2" id="KW-1185">Reference proteome</keyword>
<evidence type="ECO:0000313" key="1">
    <source>
        <dbReference type="EMBL" id="KAL0500601.1"/>
    </source>
</evidence>
<organism evidence="1 2">
    <name type="scientific">Leishmania lindenbergi</name>
    <dbReference type="NCBI Taxonomy" id="651832"/>
    <lineage>
        <taxon>Eukaryota</taxon>
        <taxon>Discoba</taxon>
        <taxon>Euglenozoa</taxon>
        <taxon>Kinetoplastea</taxon>
        <taxon>Metakinetoplastina</taxon>
        <taxon>Trypanosomatida</taxon>
        <taxon>Trypanosomatidae</taxon>
        <taxon>Leishmaniinae</taxon>
        <taxon>Leishmania</taxon>
    </lineage>
</organism>